<dbReference type="Pfam" id="PF02577">
    <property type="entry name" value="BFN_dom"/>
    <property type="match status" value="1"/>
</dbReference>
<proteinExistence type="predicted"/>
<reference evidence="5" key="1">
    <citation type="journal article" date="2019" name="Int. J. Syst. Evol. Microbiol.">
        <title>The Global Catalogue of Microorganisms (GCM) 10K type strain sequencing project: providing services to taxonomists for standard genome sequencing and annotation.</title>
        <authorList>
            <consortium name="The Broad Institute Genomics Platform"/>
            <consortium name="The Broad Institute Genome Sequencing Center for Infectious Disease"/>
            <person name="Wu L."/>
            <person name="Ma J."/>
        </authorList>
    </citation>
    <scope>NUCLEOTIDE SEQUENCE [LARGE SCALE GENOMIC DNA]</scope>
    <source>
        <strain evidence="5">KCTC 42248</strain>
    </source>
</reference>
<dbReference type="InterPro" id="IPR003729">
    <property type="entry name" value="Bi_nuclease_dom"/>
</dbReference>
<feature type="region of interest" description="Disordered" evidence="1">
    <location>
        <begin position="153"/>
        <end position="184"/>
    </location>
</feature>
<evidence type="ECO:0000313" key="4">
    <source>
        <dbReference type="EMBL" id="MFD2600111.1"/>
    </source>
</evidence>
<dbReference type="Gene3D" id="3.10.690.10">
    <property type="entry name" value="Bifunctional nuclease domain"/>
    <property type="match status" value="1"/>
</dbReference>
<dbReference type="InterPro" id="IPR036104">
    <property type="entry name" value="BFN_sf"/>
</dbReference>
<accession>A0ABW5NLW0</accession>
<dbReference type="SUPFAM" id="SSF103256">
    <property type="entry name" value="Hypothetical protein TM0160"/>
    <property type="match status" value="1"/>
</dbReference>
<dbReference type="PANTHER" id="PTHR15160:SF1">
    <property type="entry name" value="VON HIPPEL-LINDAU DISEASE TUMOR SUPPRESSOR"/>
    <property type="match status" value="1"/>
</dbReference>
<evidence type="ECO:0000313" key="5">
    <source>
        <dbReference type="Proteomes" id="UP001597393"/>
    </source>
</evidence>
<feature type="domain" description="UVR" evidence="2">
    <location>
        <begin position="187"/>
        <end position="220"/>
    </location>
</feature>
<feature type="compositionally biased region" description="Basic and acidic residues" evidence="1">
    <location>
        <begin position="168"/>
        <end position="179"/>
    </location>
</feature>
<dbReference type="PROSITE" id="PS51658">
    <property type="entry name" value="BFN"/>
    <property type="match status" value="1"/>
</dbReference>
<evidence type="ECO:0000256" key="1">
    <source>
        <dbReference type="SAM" id="MobiDB-lite"/>
    </source>
</evidence>
<comment type="caution">
    <text evidence="4">The sequence shown here is derived from an EMBL/GenBank/DDBJ whole genome shotgun (WGS) entry which is preliminary data.</text>
</comment>
<dbReference type="Proteomes" id="UP001597393">
    <property type="component" value="Unassembled WGS sequence"/>
</dbReference>
<dbReference type="InterPro" id="IPR001943">
    <property type="entry name" value="UVR_dom"/>
</dbReference>
<evidence type="ECO:0000259" key="3">
    <source>
        <dbReference type="PROSITE" id="PS51658"/>
    </source>
</evidence>
<name>A0ABW5NLW0_9SPHI</name>
<sequence length="220" mass="24527">MKKIQLDIVGLSYSQTQSGAYALVLGEVGGNRRLPIIIGGFEAQAIAVEIEKMTPSRPLTHDLFKTFAETFSLSVTEVLIYNLVDGIFYAKLFCKDKEHGITEIDARTSDAVALAVRFKCPIYTYDFIMSSAGIVIEGNDFAFLENIENFSTSNSDSVSEEETIASKSSEEKPEDKKFDGANSPYASFSMEQLEKNLEKAIENEQYEAAAQIRDEIDRRK</sequence>
<organism evidence="4 5">
    <name type="scientific">Sphingobacterium corticis</name>
    <dbReference type="NCBI Taxonomy" id="1812823"/>
    <lineage>
        <taxon>Bacteria</taxon>
        <taxon>Pseudomonadati</taxon>
        <taxon>Bacteroidota</taxon>
        <taxon>Sphingobacteriia</taxon>
        <taxon>Sphingobacteriales</taxon>
        <taxon>Sphingobacteriaceae</taxon>
        <taxon>Sphingobacterium</taxon>
    </lineage>
</organism>
<protein>
    <submittedName>
        <fullName evidence="4">Bifunctional nuclease domain-containing protein</fullName>
    </submittedName>
</protein>
<dbReference type="EMBL" id="JBHUMA010000008">
    <property type="protein sequence ID" value="MFD2600111.1"/>
    <property type="molecule type" value="Genomic_DNA"/>
</dbReference>
<evidence type="ECO:0000259" key="2">
    <source>
        <dbReference type="PROSITE" id="PS50151"/>
    </source>
</evidence>
<keyword evidence="5" id="KW-1185">Reference proteome</keyword>
<dbReference type="PROSITE" id="PS50151">
    <property type="entry name" value="UVR"/>
    <property type="match status" value="1"/>
</dbReference>
<feature type="domain" description="BFN" evidence="3">
    <location>
        <begin position="3"/>
        <end position="136"/>
    </location>
</feature>
<gene>
    <name evidence="4" type="ORF">ACFSQ3_14230</name>
</gene>
<dbReference type="RefSeq" id="WP_380870251.1">
    <property type="nucleotide sequence ID" value="NZ_JBHUMA010000008.1"/>
</dbReference>
<dbReference type="PANTHER" id="PTHR15160">
    <property type="entry name" value="VON HIPPEL-LINDAU PROTEIN"/>
    <property type="match status" value="1"/>
</dbReference>
<dbReference type="Pfam" id="PF02151">
    <property type="entry name" value="UVR"/>
    <property type="match status" value="1"/>
</dbReference>